<accession>A0AAV5L729</accession>
<organism evidence="8 9">
    <name type="scientific">Rubroshorea leprosula</name>
    <dbReference type="NCBI Taxonomy" id="152421"/>
    <lineage>
        <taxon>Eukaryota</taxon>
        <taxon>Viridiplantae</taxon>
        <taxon>Streptophyta</taxon>
        <taxon>Embryophyta</taxon>
        <taxon>Tracheophyta</taxon>
        <taxon>Spermatophyta</taxon>
        <taxon>Magnoliopsida</taxon>
        <taxon>eudicotyledons</taxon>
        <taxon>Gunneridae</taxon>
        <taxon>Pentapetalae</taxon>
        <taxon>rosids</taxon>
        <taxon>malvids</taxon>
        <taxon>Malvales</taxon>
        <taxon>Dipterocarpaceae</taxon>
        <taxon>Rubroshorea</taxon>
    </lineage>
</organism>
<dbReference type="GO" id="GO:0003676">
    <property type="term" value="F:nucleic acid binding"/>
    <property type="evidence" value="ECO:0007669"/>
    <property type="project" value="InterPro"/>
</dbReference>
<feature type="compositionally biased region" description="Basic and acidic residues" evidence="5">
    <location>
        <begin position="190"/>
        <end position="202"/>
    </location>
</feature>
<protein>
    <recommendedName>
        <fullName evidence="10">SWIM-type domain-containing protein</fullName>
    </recommendedName>
</protein>
<evidence type="ECO:0000313" key="9">
    <source>
        <dbReference type="Proteomes" id="UP001054252"/>
    </source>
</evidence>
<dbReference type="AlphaFoldDB" id="A0AAV5L729"/>
<dbReference type="InterPro" id="IPR006564">
    <property type="entry name" value="Znf_PMZ"/>
</dbReference>
<dbReference type="PROSITE" id="PS50966">
    <property type="entry name" value="ZF_SWIM"/>
    <property type="match status" value="1"/>
</dbReference>
<evidence type="ECO:0000256" key="2">
    <source>
        <dbReference type="ARBA" id="ARBA00022771"/>
    </source>
</evidence>
<dbReference type="GO" id="GO:0008270">
    <property type="term" value="F:zinc ion binding"/>
    <property type="evidence" value="ECO:0007669"/>
    <property type="project" value="UniProtKB-KW"/>
</dbReference>
<keyword evidence="2 4" id="KW-0863">Zinc-finger</keyword>
<dbReference type="InterPro" id="IPR018289">
    <property type="entry name" value="MULE_transposase_dom"/>
</dbReference>
<feature type="domain" description="CCHC-type" evidence="6">
    <location>
        <begin position="687"/>
        <end position="701"/>
    </location>
</feature>
<dbReference type="InterPro" id="IPR007527">
    <property type="entry name" value="Znf_SWIM"/>
</dbReference>
<feature type="region of interest" description="Disordered" evidence="5">
    <location>
        <begin position="172"/>
        <end position="231"/>
    </location>
</feature>
<comment type="caution">
    <text evidence="8">The sequence shown here is derived from an EMBL/GenBank/DDBJ whole genome shotgun (WGS) entry which is preliminary data.</text>
</comment>
<evidence type="ECO:0000259" key="6">
    <source>
        <dbReference type="PROSITE" id="PS50158"/>
    </source>
</evidence>
<feature type="domain" description="SWIM-type" evidence="7">
    <location>
        <begin position="561"/>
        <end position="602"/>
    </location>
</feature>
<keyword evidence="9" id="KW-1185">Reference proteome</keyword>
<evidence type="ECO:0000256" key="1">
    <source>
        <dbReference type="ARBA" id="ARBA00022723"/>
    </source>
</evidence>
<keyword evidence="1" id="KW-0479">Metal-binding</keyword>
<evidence type="ECO:0000259" key="7">
    <source>
        <dbReference type="PROSITE" id="PS50966"/>
    </source>
</evidence>
<dbReference type="PANTHER" id="PTHR31973:SF189">
    <property type="entry name" value="TRANSPOSASE, MUDR, PLANT, MULE TRANSPOSASE DOMAIN PROTEIN-RELATED"/>
    <property type="match status" value="1"/>
</dbReference>
<evidence type="ECO:0000256" key="3">
    <source>
        <dbReference type="ARBA" id="ARBA00022833"/>
    </source>
</evidence>
<feature type="region of interest" description="Disordered" evidence="5">
    <location>
        <begin position="698"/>
        <end position="745"/>
    </location>
</feature>
<reference evidence="8 9" key="1">
    <citation type="journal article" date="2021" name="Commun. Biol.">
        <title>The genome of Shorea leprosula (Dipterocarpaceae) highlights the ecological relevance of drought in aseasonal tropical rainforests.</title>
        <authorList>
            <person name="Ng K.K.S."/>
            <person name="Kobayashi M.J."/>
            <person name="Fawcett J.A."/>
            <person name="Hatakeyama M."/>
            <person name="Paape T."/>
            <person name="Ng C.H."/>
            <person name="Ang C.C."/>
            <person name="Tnah L.H."/>
            <person name="Lee C.T."/>
            <person name="Nishiyama T."/>
            <person name="Sese J."/>
            <person name="O'Brien M.J."/>
            <person name="Copetti D."/>
            <person name="Mohd Noor M.I."/>
            <person name="Ong R.C."/>
            <person name="Putra M."/>
            <person name="Sireger I.Z."/>
            <person name="Indrioko S."/>
            <person name="Kosugi Y."/>
            <person name="Izuno A."/>
            <person name="Isagi Y."/>
            <person name="Lee S.L."/>
            <person name="Shimizu K.K."/>
        </authorList>
    </citation>
    <scope>NUCLEOTIDE SEQUENCE [LARGE SCALE GENOMIC DNA]</scope>
    <source>
        <strain evidence="8">214</strain>
    </source>
</reference>
<gene>
    <name evidence="8" type="ORF">SLEP1_g41607</name>
</gene>
<evidence type="ECO:0000256" key="5">
    <source>
        <dbReference type="SAM" id="MobiDB-lite"/>
    </source>
</evidence>
<dbReference type="InterPro" id="IPR001878">
    <property type="entry name" value="Znf_CCHC"/>
</dbReference>
<dbReference type="PROSITE" id="PS50158">
    <property type="entry name" value="ZF_CCHC"/>
    <property type="match status" value="1"/>
</dbReference>
<feature type="compositionally biased region" description="Basic residues" evidence="5">
    <location>
        <begin position="652"/>
        <end position="677"/>
    </location>
</feature>
<keyword evidence="3" id="KW-0862">Zinc</keyword>
<feature type="region of interest" description="Disordered" evidence="5">
    <location>
        <begin position="650"/>
        <end position="677"/>
    </location>
</feature>
<evidence type="ECO:0000256" key="4">
    <source>
        <dbReference type="PROSITE-ProRule" id="PRU00047"/>
    </source>
</evidence>
<feature type="compositionally biased region" description="Polar residues" evidence="5">
    <location>
        <begin position="204"/>
        <end position="218"/>
    </location>
</feature>
<dbReference type="SMART" id="SM00575">
    <property type="entry name" value="ZnF_PMZ"/>
    <property type="match status" value="1"/>
</dbReference>
<evidence type="ECO:0008006" key="10">
    <source>
        <dbReference type="Google" id="ProtNLM"/>
    </source>
</evidence>
<dbReference type="Pfam" id="PF10551">
    <property type="entry name" value="MULE"/>
    <property type="match status" value="1"/>
</dbReference>
<sequence>MNDIISYVGNVELYVDHDINIPEIVEGPLLLTGDVSKDEGNNSGSDVFVHGDEGNLGSEKSSDVDNGSDDVSVIDWETSSDDSAWSLGSDKTDDEQVSIAELAQEVRKRRRNAIRSSRKKSKAAMHGTTRNEQEDDHVEEPVVTQEQPSVQQQATVQEATVTDAASIEETAREICSKGRKKKSVSQHKVRQGDGNRVRKGDPIDSTQRLPVSDHSGSFTDEEDRESDYANSDDPGAWKFHWNLDDEDDIFVQPDHVVSRNTYYREHRCFKSYDNELVTYTVVADLFKGRIYEAPFTKPAEIVKWCKTEIKVNITLDKAKKAKKHVMTQLEGSYVGKYKYLKSYAKILRDSHPENTAVVTTIETSSSDTITFHKMYVCLHSLKQGWKDGCRRFFGVDGCFLKGILESECLESWQRFFELLKTDLDHGNGAGITVMSDEHQAILSTVELILPKVEHRHCARHIYCNWAKLGHRGDEMKICFWNCAKVTFQDDFTDKLGARCKAIIAMNDDIRDQLMVRIADKRLFAKKWPEGDDIAPRIRKKLEELKAKSQGCSVQPNGVNEFEVNDSGDQHVVKFNDKTCTCRYWQLSGFPCPHALACIRYKRWRVEHYISDIYKKEKYLAAYAYPLQCIRKGTKAWKAVGEEELLPPPVKSMLRRPRRKRRRHKGEPQKIKKGKLRKLTGKGRKMTCKVCGNKGHNRRTCPYNNEEGRNESASARVKISGVNKRKKQEGEGASTSSSKKKKARVPIATGSFIGFGLFKL</sequence>
<feature type="compositionally biased region" description="Basic residues" evidence="5">
    <location>
        <begin position="107"/>
        <end position="123"/>
    </location>
</feature>
<name>A0AAV5L729_9ROSI</name>
<dbReference type="PANTHER" id="PTHR31973">
    <property type="entry name" value="POLYPROTEIN, PUTATIVE-RELATED"/>
    <property type="match status" value="1"/>
</dbReference>
<dbReference type="Proteomes" id="UP001054252">
    <property type="component" value="Unassembled WGS sequence"/>
</dbReference>
<dbReference type="EMBL" id="BPVZ01000098">
    <property type="protein sequence ID" value="GKV33058.1"/>
    <property type="molecule type" value="Genomic_DNA"/>
</dbReference>
<evidence type="ECO:0000313" key="8">
    <source>
        <dbReference type="EMBL" id="GKV33058.1"/>
    </source>
</evidence>
<feature type="compositionally biased region" description="Basic residues" evidence="5">
    <location>
        <begin position="177"/>
        <end position="189"/>
    </location>
</feature>
<dbReference type="Pfam" id="PF04434">
    <property type="entry name" value="SWIM"/>
    <property type="match status" value="1"/>
</dbReference>
<feature type="region of interest" description="Disordered" evidence="5">
    <location>
        <begin position="36"/>
        <end position="155"/>
    </location>
</feature>
<proteinExistence type="predicted"/>